<evidence type="ECO:0000256" key="1">
    <source>
        <dbReference type="ARBA" id="ARBA00022603"/>
    </source>
</evidence>
<dbReference type="eggNOG" id="arCOG00054">
    <property type="taxonomic scope" value="Archaea"/>
</dbReference>
<dbReference type="GeneID" id="6165812"/>
<gene>
    <name evidence="3" type="ordered locus">Tneu_1936</name>
</gene>
<keyword evidence="4" id="KW-1185">Reference proteome</keyword>
<dbReference type="CDD" id="cd02440">
    <property type="entry name" value="AdoMet_MTases"/>
    <property type="match status" value="1"/>
</dbReference>
<dbReference type="EMBL" id="CP001014">
    <property type="protein sequence ID" value="ACB40851.1"/>
    <property type="molecule type" value="Genomic_DNA"/>
</dbReference>
<dbReference type="KEGG" id="tne:Tneu_1936"/>
<dbReference type="GO" id="GO:0008276">
    <property type="term" value="F:protein methyltransferase activity"/>
    <property type="evidence" value="ECO:0007669"/>
    <property type="project" value="TreeGrafter"/>
</dbReference>
<name>B1YBP9_PYRNV</name>
<dbReference type="GO" id="GO:0032259">
    <property type="term" value="P:methylation"/>
    <property type="evidence" value="ECO:0007669"/>
    <property type="project" value="UniProtKB-KW"/>
</dbReference>
<reference evidence="3" key="1">
    <citation type="submission" date="2008-03" db="EMBL/GenBank/DDBJ databases">
        <title>Complete sequence of Thermoproteus neutrophilus V24Sta.</title>
        <authorList>
            <consortium name="US DOE Joint Genome Institute"/>
            <person name="Copeland A."/>
            <person name="Lucas S."/>
            <person name="Lapidus A."/>
            <person name="Glavina del Rio T."/>
            <person name="Dalin E."/>
            <person name="Tice H."/>
            <person name="Bruce D."/>
            <person name="Goodwin L."/>
            <person name="Pitluck S."/>
            <person name="Sims D."/>
            <person name="Brettin T."/>
            <person name="Detter J.C."/>
            <person name="Han C."/>
            <person name="Kuske C.R."/>
            <person name="Schmutz J."/>
            <person name="Larimer F."/>
            <person name="Land M."/>
            <person name="Hauser L."/>
            <person name="Kyrpides N."/>
            <person name="Mikhailova N."/>
            <person name="Biddle J.F."/>
            <person name="Zhang Z."/>
            <person name="Fitz-Gibbon S.T."/>
            <person name="Lowe T.M."/>
            <person name="Saltikov C."/>
            <person name="House C.H."/>
            <person name="Richardson P."/>
        </authorList>
    </citation>
    <scope>NUCLEOTIDE SEQUENCE [LARGE SCALE GENOMIC DNA]</scope>
    <source>
        <strain evidence="3">V24Sta</strain>
    </source>
</reference>
<dbReference type="Gene3D" id="3.40.50.150">
    <property type="entry name" value="Vaccinia Virus protein VP39"/>
    <property type="match status" value="1"/>
</dbReference>
<dbReference type="AlphaFoldDB" id="B1YBP9"/>
<accession>B1YBP9</accession>
<keyword evidence="1" id="KW-0489">Methyltransferase</keyword>
<dbReference type="OrthoDB" id="1018at2157"/>
<dbReference type="InterPro" id="IPR029063">
    <property type="entry name" value="SAM-dependent_MTases_sf"/>
</dbReference>
<dbReference type="SUPFAM" id="SSF53335">
    <property type="entry name" value="S-adenosyl-L-methionine-dependent methyltransferases"/>
    <property type="match status" value="1"/>
</dbReference>
<dbReference type="HOGENOM" id="CLU_057700_0_0_2"/>
<dbReference type="Pfam" id="PF03602">
    <property type="entry name" value="Cons_hypoth95"/>
    <property type="match status" value="1"/>
</dbReference>
<protein>
    <recommendedName>
        <fullName evidence="5">Methyltransferase-like protein</fullName>
    </recommendedName>
</protein>
<organism evidence="3 4">
    <name type="scientific">Pyrobaculum neutrophilum (strain DSM 2338 / JCM 9278 / NBRC 100436 / V24Sta)</name>
    <name type="common">Thermoproteus neutrophilus</name>
    <dbReference type="NCBI Taxonomy" id="444157"/>
    <lineage>
        <taxon>Archaea</taxon>
        <taxon>Thermoproteota</taxon>
        <taxon>Thermoprotei</taxon>
        <taxon>Thermoproteales</taxon>
        <taxon>Thermoproteaceae</taxon>
        <taxon>Pyrobaculum</taxon>
    </lineage>
</organism>
<dbReference type="STRING" id="444157.Tneu_1936"/>
<dbReference type="InterPro" id="IPR050078">
    <property type="entry name" value="Ribosomal_L11_MeTrfase_PrmA"/>
</dbReference>
<dbReference type="PANTHER" id="PTHR43648:SF1">
    <property type="entry name" value="ELECTRON TRANSFER FLAVOPROTEIN BETA SUBUNIT LYSINE METHYLTRANSFERASE"/>
    <property type="match status" value="1"/>
</dbReference>
<proteinExistence type="predicted"/>
<evidence type="ECO:0000313" key="3">
    <source>
        <dbReference type="EMBL" id="ACB40851.1"/>
    </source>
</evidence>
<sequence length="278" mass="31359">MGPVITPVVSRWQIEDLGRREKAVSFDLEISRSEVEYLGGRARFVYGGVEYEISLDDLPEVDGESCEVFALVGGRWVELSIAASRFYKLCVFKRGWAPTLMIDGITMHSVLENPLSVTAKKIERAWGRVFECCTGLGYTAIEALRRGARHVVTVEIDLNVLALAAYNPYSRGLWSPQVDLAVGDCLSFAEAARDGAFDYVLHDPPRLSHATQRLYSESLYREFYRLLRRGGGLFHYVSQSGVKYRGLNPYKGVVERLRRAGFVVDRVKEGYGVYARKR</sequence>
<evidence type="ECO:0008006" key="5">
    <source>
        <dbReference type="Google" id="ProtNLM"/>
    </source>
</evidence>
<dbReference type="PANTHER" id="PTHR43648">
    <property type="entry name" value="ELECTRON TRANSFER FLAVOPROTEIN BETA SUBUNIT LYSINE METHYLTRANSFERASE"/>
    <property type="match status" value="1"/>
</dbReference>
<evidence type="ECO:0000313" key="4">
    <source>
        <dbReference type="Proteomes" id="UP000001694"/>
    </source>
</evidence>
<keyword evidence="2" id="KW-0808">Transferase</keyword>
<dbReference type="Proteomes" id="UP000001694">
    <property type="component" value="Chromosome"/>
</dbReference>
<dbReference type="RefSeq" id="WP_012351270.1">
    <property type="nucleotide sequence ID" value="NC_010525.1"/>
</dbReference>
<evidence type="ECO:0000256" key="2">
    <source>
        <dbReference type="ARBA" id="ARBA00022679"/>
    </source>
</evidence>